<evidence type="ECO:0008006" key="3">
    <source>
        <dbReference type="Google" id="ProtNLM"/>
    </source>
</evidence>
<protein>
    <recommendedName>
        <fullName evidence="3">Apple domain-containing protein</fullName>
    </recommendedName>
</protein>
<dbReference type="AlphaFoldDB" id="A0A812JV60"/>
<dbReference type="Proteomes" id="UP000601435">
    <property type="component" value="Unassembled WGS sequence"/>
</dbReference>
<reference evidence="1" key="1">
    <citation type="submission" date="2021-02" db="EMBL/GenBank/DDBJ databases">
        <authorList>
            <person name="Dougan E. K."/>
            <person name="Rhodes N."/>
            <person name="Thang M."/>
            <person name="Chan C."/>
        </authorList>
    </citation>
    <scope>NUCLEOTIDE SEQUENCE</scope>
</reference>
<organism evidence="1 2">
    <name type="scientific">Symbiodinium necroappetens</name>
    <dbReference type="NCBI Taxonomy" id="1628268"/>
    <lineage>
        <taxon>Eukaryota</taxon>
        <taxon>Sar</taxon>
        <taxon>Alveolata</taxon>
        <taxon>Dinophyceae</taxon>
        <taxon>Suessiales</taxon>
        <taxon>Symbiodiniaceae</taxon>
        <taxon>Symbiodinium</taxon>
    </lineage>
</organism>
<keyword evidence="2" id="KW-1185">Reference proteome</keyword>
<dbReference type="OrthoDB" id="420398at2759"/>
<gene>
    <name evidence="1" type="ORF">SNEC2469_LOCUS2413</name>
</gene>
<accession>A0A812JV60</accession>
<proteinExistence type="predicted"/>
<feature type="non-terminal residue" evidence="1">
    <location>
        <position position="274"/>
    </location>
</feature>
<evidence type="ECO:0000313" key="1">
    <source>
        <dbReference type="EMBL" id="CAE7214945.1"/>
    </source>
</evidence>
<dbReference type="EMBL" id="CAJNJA010006749">
    <property type="protein sequence ID" value="CAE7214945.1"/>
    <property type="molecule type" value="Genomic_DNA"/>
</dbReference>
<name>A0A812JV60_9DINO</name>
<evidence type="ECO:0000313" key="2">
    <source>
        <dbReference type="Proteomes" id="UP000601435"/>
    </source>
</evidence>
<comment type="caution">
    <text evidence="1">The sequence shown here is derived from an EMBL/GenBank/DDBJ whole genome shotgun (WGS) entry which is preliminary data.</text>
</comment>
<sequence length="274" mass="29616">MLIYPSPEPRYDLDAVAVSVGEDLHPLNPKPHKEQGLMKPWAFSMACDVSGAASSTRFTYDRILNMGLLDGHPILDISPDGAITVAPAGTLSELFDALSVSGSQRKAFTLGCRVFGLFPDPDLPPVETTLTIVVQDTVCWVPQNIKGTGLPHASADTEAKCRSQCRADETCANYKFEGQCTRYDARSDGNPVTVIAKVTNCTNEGTCMKVTHSEWYLAGTYCPLGRDAVLGGIVYLREHVTQQDMVYLREGSSGGCGANEWALMAPSSADFIDK</sequence>